<evidence type="ECO:0000256" key="1">
    <source>
        <dbReference type="ARBA" id="ARBA00008761"/>
    </source>
</evidence>
<dbReference type="GO" id="GO:0032196">
    <property type="term" value="P:transposition"/>
    <property type="evidence" value="ECO:0007669"/>
    <property type="project" value="UniProtKB-KW"/>
</dbReference>
<dbReference type="NCBIfam" id="TIGR01766">
    <property type="entry name" value="IS200/IS605 family accessory protein TnpB-like domain"/>
    <property type="match status" value="1"/>
</dbReference>
<organism evidence="8">
    <name type="scientific">hydrothermal vent metagenome</name>
    <dbReference type="NCBI Taxonomy" id="652676"/>
    <lineage>
        <taxon>unclassified sequences</taxon>
        <taxon>metagenomes</taxon>
        <taxon>ecological metagenomes</taxon>
    </lineage>
</organism>
<comment type="similarity">
    <text evidence="2">In the N-terminal section; belongs to the transposase 2 family.</text>
</comment>
<evidence type="ECO:0000256" key="2">
    <source>
        <dbReference type="ARBA" id="ARBA00011044"/>
    </source>
</evidence>
<evidence type="ECO:0000259" key="6">
    <source>
        <dbReference type="Pfam" id="PF01385"/>
    </source>
</evidence>
<reference evidence="8" key="1">
    <citation type="submission" date="2016-10" db="EMBL/GenBank/DDBJ databases">
        <authorList>
            <person name="de Groot N.N."/>
        </authorList>
    </citation>
    <scope>NUCLEOTIDE SEQUENCE</scope>
</reference>
<comment type="similarity">
    <text evidence="1">In the C-terminal section; belongs to the transposase 35 family.</text>
</comment>
<evidence type="ECO:0000256" key="5">
    <source>
        <dbReference type="ARBA" id="ARBA00023172"/>
    </source>
</evidence>
<dbReference type="AlphaFoldDB" id="A0A1W1CH69"/>
<dbReference type="EMBL" id="FPHE01000139">
    <property type="protein sequence ID" value="SFV65095.1"/>
    <property type="molecule type" value="Genomic_DNA"/>
</dbReference>
<evidence type="ECO:0000256" key="4">
    <source>
        <dbReference type="ARBA" id="ARBA00023125"/>
    </source>
</evidence>
<feature type="domain" description="Probable transposase IS891/IS1136/IS1341" evidence="6">
    <location>
        <begin position="168"/>
        <end position="280"/>
    </location>
</feature>
<accession>A0A1W1CH69</accession>
<sequence length="362" mass="42949">MFVAYKYKLYQTKKLKYIHNKIDISGIIYNHCIALHKRYYRIYKKHLNIFQLQKHLTKLKKLAKYDFWKNIGSQAIQNITERIENGYKQFFDYLKNRKKEKVSPPNFKKVKRYKSFTLKGKVGYKIENNTISLKGYRYKFWLSRPIKGQIKTITIKRDSVEDVYICISLEQEEKKSNRSTGNSVGIDFGLKKFLTLSDKQSIDSPLFHLQNLSEIKRLNRNLSQKRKGSNRRKKAKRRLAKLHIKVANQRKDYFHKLSNELVKKYETIFIEDLNMRAMKRLWGRKVSDLAFSEFVKILEYKTVVVKIDRFYPSSKTCSGCGTVKDNLDLKTRVYKCESCNLVIDRDYNASINIHRVGASTLK</sequence>
<dbReference type="InterPro" id="IPR010095">
    <property type="entry name" value="Cas12f1-like_TNB"/>
</dbReference>
<dbReference type="PANTHER" id="PTHR30405">
    <property type="entry name" value="TRANSPOSASE"/>
    <property type="match status" value="1"/>
</dbReference>
<protein>
    <submittedName>
        <fullName evidence="8">Transposase</fullName>
    </submittedName>
</protein>
<name>A0A1W1CH69_9ZZZZ</name>
<dbReference type="GO" id="GO:0003677">
    <property type="term" value="F:DNA binding"/>
    <property type="evidence" value="ECO:0007669"/>
    <property type="project" value="UniProtKB-KW"/>
</dbReference>
<dbReference type="PANTHER" id="PTHR30405:SF11">
    <property type="entry name" value="RNA-GUIDED DNA ENDONUCLEASE RV2885C-RELATED"/>
    <property type="match status" value="1"/>
</dbReference>
<evidence type="ECO:0000313" key="8">
    <source>
        <dbReference type="EMBL" id="SFV65095.1"/>
    </source>
</evidence>
<dbReference type="NCBIfam" id="NF040570">
    <property type="entry name" value="guided_TnpB"/>
    <property type="match status" value="1"/>
</dbReference>
<dbReference type="Pfam" id="PF07282">
    <property type="entry name" value="Cas12f1-like_TNB"/>
    <property type="match status" value="1"/>
</dbReference>
<keyword evidence="5" id="KW-0233">DNA recombination</keyword>
<proteinExistence type="inferred from homology"/>
<dbReference type="GO" id="GO:0006310">
    <property type="term" value="P:DNA recombination"/>
    <property type="evidence" value="ECO:0007669"/>
    <property type="project" value="UniProtKB-KW"/>
</dbReference>
<evidence type="ECO:0000256" key="3">
    <source>
        <dbReference type="ARBA" id="ARBA00022578"/>
    </source>
</evidence>
<dbReference type="InterPro" id="IPR001959">
    <property type="entry name" value="Transposase"/>
</dbReference>
<feature type="domain" description="Cas12f1-like TNB" evidence="7">
    <location>
        <begin position="291"/>
        <end position="353"/>
    </location>
</feature>
<dbReference type="InterPro" id="IPR051399">
    <property type="entry name" value="RNA-guided_DNA_endo/Transpos"/>
</dbReference>
<gene>
    <name evidence="8" type="ORF">MNB_SV-12-1640</name>
</gene>
<keyword evidence="3" id="KW-0815">Transposition</keyword>
<dbReference type="Pfam" id="PF01385">
    <property type="entry name" value="OrfB_IS605"/>
    <property type="match status" value="1"/>
</dbReference>
<evidence type="ECO:0000259" key="7">
    <source>
        <dbReference type="Pfam" id="PF07282"/>
    </source>
</evidence>
<keyword evidence="4" id="KW-0238">DNA-binding</keyword>